<dbReference type="SUPFAM" id="SSF53335">
    <property type="entry name" value="S-adenosyl-L-methionine-dependent methyltransferases"/>
    <property type="match status" value="1"/>
</dbReference>
<comment type="caution">
    <text evidence="4">The sequence shown here is derived from an EMBL/GenBank/DDBJ whole genome shotgun (WGS) entry which is preliminary data.</text>
</comment>
<protein>
    <submittedName>
        <fullName evidence="4">Class I SAM-dependent methyltransferase</fullName>
    </submittedName>
</protein>
<accession>A0AAJ1B9W4</accession>
<organism evidence="4 5">
    <name type="scientific">Varibaculum cambriense</name>
    <dbReference type="NCBI Taxonomy" id="184870"/>
    <lineage>
        <taxon>Bacteria</taxon>
        <taxon>Bacillati</taxon>
        <taxon>Actinomycetota</taxon>
        <taxon>Actinomycetes</taxon>
        <taxon>Actinomycetales</taxon>
        <taxon>Actinomycetaceae</taxon>
        <taxon>Varibaculum</taxon>
    </lineage>
</organism>
<evidence type="ECO:0000313" key="4">
    <source>
        <dbReference type="EMBL" id="MCG4617008.1"/>
    </source>
</evidence>
<dbReference type="InterPro" id="IPR007848">
    <property type="entry name" value="Small_mtfrase_dom"/>
</dbReference>
<dbReference type="GO" id="GO:0032259">
    <property type="term" value="P:methylation"/>
    <property type="evidence" value="ECO:0007669"/>
    <property type="project" value="UniProtKB-KW"/>
</dbReference>
<dbReference type="InterPro" id="IPR046977">
    <property type="entry name" value="RsmC/RlmG"/>
</dbReference>
<gene>
    <name evidence="4" type="ORF">L0M99_00660</name>
</gene>
<sequence>MAYPHEETKNNTLEVMEQYFTDQPAALAAERTPIEVILAGKKLSLEGAQGVFSARQLDKATSVLLAEAPAPPEAGTFLDLGCGWGPLAISLGLLSPNSQVLAVDVSERARDLTRTNAQRAGVCLQVGSPEEIFAAAKAAGGLDLIWSNPPVRIGKKPLQELLLTWLPLLNPGGEAILVMGKNLGADSMQKWLCAQGFPTRRLASKKGFRLLAVSPA</sequence>
<feature type="domain" description="Methyltransferase small" evidence="3">
    <location>
        <begin position="45"/>
        <end position="210"/>
    </location>
</feature>
<evidence type="ECO:0000259" key="3">
    <source>
        <dbReference type="Pfam" id="PF05175"/>
    </source>
</evidence>
<dbReference type="Gene3D" id="3.40.50.150">
    <property type="entry name" value="Vaccinia Virus protein VP39"/>
    <property type="match status" value="1"/>
</dbReference>
<dbReference type="RefSeq" id="WP_238127426.1">
    <property type="nucleotide sequence ID" value="NZ_JAKNHJ010000001.1"/>
</dbReference>
<reference evidence="4" key="1">
    <citation type="submission" date="2022-01" db="EMBL/GenBank/DDBJ databases">
        <title>Collection of gut derived symbiotic bacterial strains cultured from healthy donors.</title>
        <authorList>
            <person name="Lin H."/>
            <person name="Kohout C."/>
            <person name="Waligurski E."/>
            <person name="Pamer E.G."/>
        </authorList>
    </citation>
    <scope>NUCLEOTIDE SEQUENCE</scope>
    <source>
        <strain evidence="4">DFI.7.46</strain>
    </source>
</reference>
<dbReference type="CDD" id="cd02440">
    <property type="entry name" value="AdoMet_MTases"/>
    <property type="match status" value="1"/>
</dbReference>
<evidence type="ECO:0000313" key="5">
    <source>
        <dbReference type="Proteomes" id="UP001200537"/>
    </source>
</evidence>
<keyword evidence="2" id="KW-0808">Transferase</keyword>
<name>A0AAJ1B9W4_9ACTO</name>
<keyword evidence="1 4" id="KW-0489">Methyltransferase</keyword>
<dbReference type="GO" id="GO:0008757">
    <property type="term" value="F:S-adenosylmethionine-dependent methyltransferase activity"/>
    <property type="evidence" value="ECO:0007669"/>
    <property type="project" value="InterPro"/>
</dbReference>
<proteinExistence type="predicted"/>
<dbReference type="EMBL" id="JAKNHJ010000001">
    <property type="protein sequence ID" value="MCG4617008.1"/>
    <property type="molecule type" value="Genomic_DNA"/>
</dbReference>
<dbReference type="Pfam" id="PF05175">
    <property type="entry name" value="MTS"/>
    <property type="match status" value="1"/>
</dbReference>
<evidence type="ECO:0000256" key="2">
    <source>
        <dbReference type="ARBA" id="ARBA00022679"/>
    </source>
</evidence>
<dbReference type="PANTHER" id="PTHR47816:SF4">
    <property type="entry name" value="RIBOSOMAL RNA SMALL SUBUNIT METHYLTRANSFERASE C"/>
    <property type="match status" value="1"/>
</dbReference>
<dbReference type="InterPro" id="IPR029063">
    <property type="entry name" value="SAM-dependent_MTases_sf"/>
</dbReference>
<dbReference type="Proteomes" id="UP001200537">
    <property type="component" value="Unassembled WGS sequence"/>
</dbReference>
<dbReference type="AlphaFoldDB" id="A0AAJ1B9W4"/>
<dbReference type="PANTHER" id="PTHR47816">
    <property type="entry name" value="RIBOSOMAL RNA SMALL SUBUNIT METHYLTRANSFERASE C"/>
    <property type="match status" value="1"/>
</dbReference>
<evidence type="ECO:0000256" key="1">
    <source>
        <dbReference type="ARBA" id="ARBA00022603"/>
    </source>
</evidence>